<dbReference type="InterPro" id="IPR035906">
    <property type="entry name" value="MetI-like_sf"/>
</dbReference>
<keyword evidence="4 7" id="KW-0812">Transmembrane</keyword>
<dbReference type="InterPro" id="IPR000515">
    <property type="entry name" value="MetI-like"/>
</dbReference>
<dbReference type="PROSITE" id="PS50928">
    <property type="entry name" value="ABC_TM1"/>
    <property type="match status" value="1"/>
</dbReference>
<evidence type="ECO:0000256" key="2">
    <source>
        <dbReference type="ARBA" id="ARBA00022448"/>
    </source>
</evidence>
<dbReference type="GO" id="GO:0005886">
    <property type="term" value="C:plasma membrane"/>
    <property type="evidence" value="ECO:0007669"/>
    <property type="project" value="UniProtKB-SubCell"/>
</dbReference>
<proteinExistence type="inferred from homology"/>
<feature type="domain" description="ABC transmembrane type-1" evidence="8">
    <location>
        <begin position="86"/>
        <end position="277"/>
    </location>
</feature>
<evidence type="ECO:0000256" key="4">
    <source>
        <dbReference type="ARBA" id="ARBA00022692"/>
    </source>
</evidence>
<dbReference type="SUPFAM" id="SSF161098">
    <property type="entry name" value="MetI-like"/>
    <property type="match status" value="1"/>
</dbReference>
<evidence type="ECO:0000256" key="6">
    <source>
        <dbReference type="ARBA" id="ARBA00023136"/>
    </source>
</evidence>
<gene>
    <name evidence="9" type="ORF">bsdcttw_05720</name>
</gene>
<keyword evidence="10" id="KW-1185">Reference proteome</keyword>
<reference evidence="9 10" key="2">
    <citation type="submission" date="2020-08" db="EMBL/GenBank/DDBJ databases">
        <authorList>
            <person name="Ueki A."/>
            <person name="Tonouchi A."/>
        </authorList>
    </citation>
    <scope>NUCLEOTIDE SEQUENCE [LARGE SCALE GENOMIC DNA]</scope>
    <source>
        <strain evidence="9 10">CTTW</strain>
    </source>
</reference>
<accession>A0A7I8DJT7</accession>
<dbReference type="EMBL" id="AP023368">
    <property type="protein sequence ID" value="BCJ97531.1"/>
    <property type="molecule type" value="Genomic_DNA"/>
</dbReference>
<evidence type="ECO:0000256" key="7">
    <source>
        <dbReference type="RuleBase" id="RU363032"/>
    </source>
</evidence>
<feature type="transmembrane region" description="Helical" evidence="7">
    <location>
        <begin position="200"/>
        <end position="221"/>
    </location>
</feature>
<keyword evidence="3" id="KW-1003">Cell membrane</keyword>
<feature type="transmembrane region" description="Helical" evidence="7">
    <location>
        <begin position="123"/>
        <end position="142"/>
    </location>
</feature>
<comment type="subcellular location">
    <subcellularLocation>
        <location evidence="1 7">Cell membrane</location>
        <topology evidence="1 7">Multi-pass membrane protein</topology>
    </subcellularLocation>
</comment>
<dbReference type="PANTHER" id="PTHR43744">
    <property type="entry name" value="ABC TRANSPORTER PERMEASE PROTEIN MG189-RELATED-RELATED"/>
    <property type="match status" value="1"/>
</dbReference>
<keyword evidence="2 7" id="KW-0813">Transport</keyword>
<evidence type="ECO:0000313" key="9">
    <source>
        <dbReference type="EMBL" id="BCJ97531.1"/>
    </source>
</evidence>
<dbReference type="Pfam" id="PF00528">
    <property type="entry name" value="BPD_transp_1"/>
    <property type="match status" value="1"/>
</dbReference>
<comment type="similarity">
    <text evidence="7">Belongs to the binding-protein-dependent transport system permease family.</text>
</comment>
<evidence type="ECO:0000259" key="8">
    <source>
        <dbReference type="PROSITE" id="PS50928"/>
    </source>
</evidence>
<protein>
    <submittedName>
        <fullName evidence="9">ABC transporter permease</fullName>
    </submittedName>
</protein>
<organism evidence="9 10">
    <name type="scientific">Anaerocolumna chitinilytica</name>
    <dbReference type="NCBI Taxonomy" id="1727145"/>
    <lineage>
        <taxon>Bacteria</taxon>
        <taxon>Bacillati</taxon>
        <taxon>Bacillota</taxon>
        <taxon>Clostridia</taxon>
        <taxon>Lachnospirales</taxon>
        <taxon>Lachnospiraceae</taxon>
        <taxon>Anaerocolumna</taxon>
    </lineage>
</organism>
<evidence type="ECO:0000313" key="10">
    <source>
        <dbReference type="Proteomes" id="UP000515703"/>
    </source>
</evidence>
<feature type="transmembrane region" description="Helical" evidence="7">
    <location>
        <begin position="85"/>
        <end position="111"/>
    </location>
</feature>
<evidence type="ECO:0000256" key="5">
    <source>
        <dbReference type="ARBA" id="ARBA00022989"/>
    </source>
</evidence>
<reference evidence="9 10" key="1">
    <citation type="submission" date="2020-08" db="EMBL/GenBank/DDBJ databases">
        <title>Draft genome sequencing of an Anaerocolumna strain isolated from anoxic soil subjected to BSD treatment.</title>
        <authorList>
            <person name="Uek A."/>
            <person name="Tonouchi A."/>
        </authorList>
    </citation>
    <scope>NUCLEOTIDE SEQUENCE [LARGE SCALE GENOMIC DNA]</scope>
    <source>
        <strain evidence="9 10">CTTW</strain>
    </source>
</reference>
<feature type="transmembrane region" description="Helical" evidence="7">
    <location>
        <begin position="154"/>
        <end position="171"/>
    </location>
</feature>
<feature type="transmembrane region" description="Helical" evidence="7">
    <location>
        <begin position="20"/>
        <end position="41"/>
    </location>
</feature>
<evidence type="ECO:0000256" key="1">
    <source>
        <dbReference type="ARBA" id="ARBA00004651"/>
    </source>
</evidence>
<evidence type="ECO:0000256" key="3">
    <source>
        <dbReference type="ARBA" id="ARBA00022475"/>
    </source>
</evidence>
<dbReference type="KEGG" id="acht:bsdcttw_05720"/>
<keyword evidence="5 7" id="KW-1133">Transmembrane helix</keyword>
<sequence>MVIFMKSITINPKGFSKDQLKFYIVLVPLALFMALPIVYIINHAFKPLGELFAFPPKFFAVHPTLDNFTKLSQTAQTSSVALSRYLFNTLLVTLLVVFLAVIIGSMAGFALSKLSFKGKNMIFEANTLSMMFVPAAVLIPRYLIIDKMGIMDTYFAHILPLLAMPVGLFLLKQFIDQVPDELLEAAYVDGASTFRVYRKVILPLIKPAVATVCILSFQQVWGNLETSNMFTTKENMKTLAFYMSTLVNTNNTVVGQGIAAAGALIMFLPNILLFILLQSKVMNTMAHSGIK</sequence>
<dbReference type="PANTHER" id="PTHR43744:SF1">
    <property type="entry name" value="BINDING-PROTEIN-DEPENDENT TRANSPORT SYSTEMS INNER MEMBRANE COMPONENT"/>
    <property type="match status" value="1"/>
</dbReference>
<feature type="transmembrane region" description="Helical" evidence="7">
    <location>
        <begin position="253"/>
        <end position="277"/>
    </location>
</feature>
<keyword evidence="6 7" id="KW-0472">Membrane</keyword>
<dbReference type="GO" id="GO:0055085">
    <property type="term" value="P:transmembrane transport"/>
    <property type="evidence" value="ECO:0007669"/>
    <property type="project" value="InterPro"/>
</dbReference>
<dbReference type="CDD" id="cd06261">
    <property type="entry name" value="TM_PBP2"/>
    <property type="match status" value="1"/>
</dbReference>
<dbReference type="AlphaFoldDB" id="A0A7I8DJT7"/>
<dbReference type="Proteomes" id="UP000515703">
    <property type="component" value="Chromosome"/>
</dbReference>
<name>A0A7I8DJT7_9FIRM</name>
<dbReference type="Gene3D" id="1.10.3720.10">
    <property type="entry name" value="MetI-like"/>
    <property type="match status" value="1"/>
</dbReference>